<dbReference type="EMBL" id="JAGVWD010000035">
    <property type="protein sequence ID" value="MBS3057445.1"/>
    <property type="molecule type" value="Genomic_DNA"/>
</dbReference>
<dbReference type="SUPFAM" id="SSF161098">
    <property type="entry name" value="MetI-like"/>
    <property type="match status" value="1"/>
</dbReference>
<dbReference type="InterPro" id="IPR035906">
    <property type="entry name" value="MetI-like_sf"/>
</dbReference>
<evidence type="ECO:0000256" key="6">
    <source>
        <dbReference type="ARBA" id="ARBA00023136"/>
    </source>
</evidence>
<name>A0A8T4L0T0_9ARCH</name>
<feature type="domain" description="ABC transmembrane type-1" evidence="8">
    <location>
        <begin position="55"/>
        <end position="235"/>
    </location>
</feature>
<evidence type="ECO:0000256" key="7">
    <source>
        <dbReference type="RuleBase" id="RU363032"/>
    </source>
</evidence>
<dbReference type="Gene3D" id="1.10.3720.10">
    <property type="entry name" value="MetI-like"/>
    <property type="match status" value="1"/>
</dbReference>
<feature type="transmembrane region" description="Helical" evidence="7">
    <location>
        <begin position="59"/>
        <end position="84"/>
    </location>
</feature>
<dbReference type="Pfam" id="PF00528">
    <property type="entry name" value="BPD_transp_1"/>
    <property type="match status" value="1"/>
</dbReference>
<protein>
    <submittedName>
        <fullName evidence="9">ABC transporter permease</fullName>
    </submittedName>
</protein>
<keyword evidence="3" id="KW-1003">Cell membrane</keyword>
<keyword evidence="5 7" id="KW-1133">Transmembrane helix</keyword>
<organism evidence="9 10">
    <name type="scientific">Candidatus Iainarchaeum sp</name>
    <dbReference type="NCBI Taxonomy" id="3101447"/>
    <lineage>
        <taxon>Archaea</taxon>
        <taxon>Candidatus Iainarchaeota</taxon>
        <taxon>Candidatus Iainarchaeia</taxon>
        <taxon>Candidatus Iainarchaeales</taxon>
        <taxon>Candidatus Iainarchaeaceae</taxon>
        <taxon>Candidatus Iainarchaeum</taxon>
    </lineage>
</organism>
<accession>A0A8T4L0T0</accession>
<dbReference type="AlphaFoldDB" id="A0A8T4L0T0"/>
<evidence type="ECO:0000313" key="10">
    <source>
        <dbReference type="Proteomes" id="UP000677687"/>
    </source>
</evidence>
<dbReference type="InterPro" id="IPR000515">
    <property type="entry name" value="MetI-like"/>
</dbReference>
<dbReference type="GO" id="GO:0055085">
    <property type="term" value="P:transmembrane transport"/>
    <property type="evidence" value="ECO:0007669"/>
    <property type="project" value="InterPro"/>
</dbReference>
<feature type="transmembrane region" description="Helical" evidence="7">
    <location>
        <begin position="96"/>
        <end position="115"/>
    </location>
</feature>
<dbReference type="CDD" id="cd06261">
    <property type="entry name" value="TM_PBP2"/>
    <property type="match status" value="1"/>
</dbReference>
<evidence type="ECO:0000256" key="3">
    <source>
        <dbReference type="ARBA" id="ARBA00022475"/>
    </source>
</evidence>
<keyword evidence="4 7" id="KW-0812">Transmembrane</keyword>
<dbReference type="PANTHER" id="PTHR30151">
    <property type="entry name" value="ALKANE SULFONATE ABC TRANSPORTER-RELATED, MEMBRANE SUBUNIT"/>
    <property type="match status" value="1"/>
</dbReference>
<evidence type="ECO:0000256" key="2">
    <source>
        <dbReference type="ARBA" id="ARBA00022448"/>
    </source>
</evidence>
<reference evidence="9" key="1">
    <citation type="submission" date="2021-03" db="EMBL/GenBank/DDBJ databases">
        <authorList>
            <person name="Jaffe A."/>
        </authorList>
    </citation>
    <scope>NUCLEOTIDE SEQUENCE</scope>
    <source>
        <strain evidence="9">RIFCSPHIGHO2_01_FULL_AR10_44_11</strain>
    </source>
</reference>
<dbReference type="GO" id="GO:0005886">
    <property type="term" value="C:plasma membrane"/>
    <property type="evidence" value="ECO:0007669"/>
    <property type="project" value="UniProtKB-SubCell"/>
</dbReference>
<gene>
    <name evidence="9" type="ORF">J4415_02345</name>
</gene>
<dbReference type="PROSITE" id="PS50928">
    <property type="entry name" value="ABC_TM1"/>
    <property type="match status" value="1"/>
</dbReference>
<comment type="similarity">
    <text evidence="7">Belongs to the binding-protein-dependent transport system permease family.</text>
</comment>
<feature type="transmembrane region" description="Helical" evidence="7">
    <location>
        <begin position="219"/>
        <end position="238"/>
    </location>
</feature>
<keyword evidence="2 7" id="KW-0813">Transport</keyword>
<evidence type="ECO:0000259" key="8">
    <source>
        <dbReference type="PROSITE" id="PS50928"/>
    </source>
</evidence>
<evidence type="ECO:0000313" key="9">
    <source>
        <dbReference type="EMBL" id="MBS3057445.1"/>
    </source>
</evidence>
<reference evidence="9" key="2">
    <citation type="submission" date="2021-05" db="EMBL/GenBank/DDBJ databases">
        <title>Protein family content uncovers lineage relationships and bacterial pathway maintenance mechanisms in DPANN archaea.</title>
        <authorList>
            <person name="Castelle C.J."/>
            <person name="Meheust R."/>
            <person name="Jaffe A.L."/>
            <person name="Seitz K."/>
            <person name="Gong X."/>
            <person name="Baker B.J."/>
            <person name="Banfield J.F."/>
        </authorList>
    </citation>
    <scope>NUCLEOTIDE SEQUENCE</scope>
    <source>
        <strain evidence="9">RIFCSPHIGHO2_01_FULL_AR10_44_11</strain>
    </source>
</reference>
<dbReference type="Proteomes" id="UP000677687">
    <property type="component" value="Unassembled WGS sequence"/>
</dbReference>
<proteinExistence type="inferred from homology"/>
<sequence length="248" mass="26766">MRLNIKALAFLAIILLLWEIVFQLGIVNRALFPGPSKVLEAALEWLFSGNLANDAFTSLWRLAIGLGIGAALGTLLGLIIGRILFLEETVAPLLHILRALPPVALIPLIIIWFGIGDIAKIFSISFAVFFPVWISAMVGAKAVHADYIKAAKIFSKSSIETFQKVIFPAIVPFLISGIRIGIGVAFIMVFVSELAGASSGLGYFIATAQIIYRADMMLAGLIVLGLIAAATDFAFVIFSKKIFSWAEL</sequence>
<evidence type="ECO:0000256" key="1">
    <source>
        <dbReference type="ARBA" id="ARBA00004651"/>
    </source>
</evidence>
<dbReference type="PANTHER" id="PTHR30151:SF0">
    <property type="entry name" value="ABC TRANSPORTER PERMEASE PROTEIN MJ0413-RELATED"/>
    <property type="match status" value="1"/>
</dbReference>
<evidence type="ECO:0000256" key="5">
    <source>
        <dbReference type="ARBA" id="ARBA00022989"/>
    </source>
</evidence>
<feature type="transmembrane region" description="Helical" evidence="7">
    <location>
        <begin position="165"/>
        <end position="188"/>
    </location>
</feature>
<feature type="transmembrane region" description="Helical" evidence="7">
    <location>
        <begin position="121"/>
        <end position="144"/>
    </location>
</feature>
<comment type="subcellular location">
    <subcellularLocation>
        <location evidence="1 7">Cell membrane</location>
        <topology evidence="1 7">Multi-pass membrane protein</topology>
    </subcellularLocation>
</comment>
<comment type="caution">
    <text evidence="9">The sequence shown here is derived from an EMBL/GenBank/DDBJ whole genome shotgun (WGS) entry which is preliminary data.</text>
</comment>
<keyword evidence="6 7" id="KW-0472">Membrane</keyword>
<evidence type="ECO:0000256" key="4">
    <source>
        <dbReference type="ARBA" id="ARBA00022692"/>
    </source>
</evidence>